<protein>
    <submittedName>
        <fullName evidence="2">NAD(P)-binding Rossmann-fold superfamily protein</fullName>
    </submittedName>
</protein>
<gene>
    <name evidence="2" type="ORF">STAS_11795</name>
</gene>
<accession>A0A5A7PRU8</accession>
<feature type="compositionally biased region" description="Basic and acidic residues" evidence="1">
    <location>
        <begin position="97"/>
        <end position="114"/>
    </location>
</feature>
<comment type="caution">
    <text evidence="2">The sequence shown here is derived from an EMBL/GenBank/DDBJ whole genome shotgun (WGS) entry which is preliminary data.</text>
</comment>
<reference evidence="3" key="1">
    <citation type="journal article" date="2019" name="Curr. Biol.">
        <title>Genome Sequence of Striga asiatica Provides Insight into the Evolution of Plant Parasitism.</title>
        <authorList>
            <person name="Yoshida S."/>
            <person name="Kim S."/>
            <person name="Wafula E.K."/>
            <person name="Tanskanen J."/>
            <person name="Kim Y.M."/>
            <person name="Honaas L."/>
            <person name="Yang Z."/>
            <person name="Spallek T."/>
            <person name="Conn C.E."/>
            <person name="Ichihashi Y."/>
            <person name="Cheong K."/>
            <person name="Cui S."/>
            <person name="Der J.P."/>
            <person name="Gundlach H."/>
            <person name="Jiao Y."/>
            <person name="Hori C."/>
            <person name="Ishida J.K."/>
            <person name="Kasahara H."/>
            <person name="Kiba T."/>
            <person name="Kim M.S."/>
            <person name="Koo N."/>
            <person name="Laohavisit A."/>
            <person name="Lee Y.H."/>
            <person name="Lumba S."/>
            <person name="McCourt P."/>
            <person name="Mortimer J.C."/>
            <person name="Mutuku J.M."/>
            <person name="Nomura T."/>
            <person name="Sasaki-Sekimoto Y."/>
            <person name="Seto Y."/>
            <person name="Wang Y."/>
            <person name="Wakatake T."/>
            <person name="Sakakibara H."/>
            <person name="Demura T."/>
            <person name="Yamaguchi S."/>
            <person name="Yoneyama K."/>
            <person name="Manabe R.I."/>
            <person name="Nelson D.C."/>
            <person name="Schulman A.H."/>
            <person name="Timko M.P."/>
            <person name="dePamphilis C.W."/>
            <person name="Choi D."/>
            <person name="Shirasu K."/>
        </authorList>
    </citation>
    <scope>NUCLEOTIDE SEQUENCE [LARGE SCALE GENOMIC DNA]</scope>
    <source>
        <strain evidence="3">cv. UVA1</strain>
    </source>
</reference>
<proteinExistence type="predicted"/>
<feature type="region of interest" description="Disordered" evidence="1">
    <location>
        <begin position="75"/>
        <end position="124"/>
    </location>
</feature>
<evidence type="ECO:0000313" key="3">
    <source>
        <dbReference type="Proteomes" id="UP000325081"/>
    </source>
</evidence>
<evidence type="ECO:0000313" key="2">
    <source>
        <dbReference type="EMBL" id="GER35519.1"/>
    </source>
</evidence>
<dbReference type="AlphaFoldDB" id="A0A5A7PRU8"/>
<evidence type="ECO:0000256" key="1">
    <source>
        <dbReference type="SAM" id="MobiDB-lite"/>
    </source>
</evidence>
<keyword evidence="3" id="KW-1185">Reference proteome</keyword>
<dbReference type="EMBL" id="BKCP01004973">
    <property type="protein sequence ID" value="GER35519.1"/>
    <property type="molecule type" value="Genomic_DNA"/>
</dbReference>
<dbReference type="Proteomes" id="UP000325081">
    <property type="component" value="Unassembled WGS sequence"/>
</dbReference>
<sequence>MADDMFAGLHSQKNLLLAGDLRVLAVAVAGPHCILRAFVYVAPLDSLERLYSRIQGKVDWLVNEPHLEGLLARVGKSSSEVDSPEEKSSDTVGFAGGEEKRSGSDTVVFRRESWSESPEEESTC</sequence>
<organism evidence="2 3">
    <name type="scientific">Striga asiatica</name>
    <name type="common">Asiatic witchweed</name>
    <name type="synonym">Buchnera asiatica</name>
    <dbReference type="NCBI Taxonomy" id="4170"/>
    <lineage>
        <taxon>Eukaryota</taxon>
        <taxon>Viridiplantae</taxon>
        <taxon>Streptophyta</taxon>
        <taxon>Embryophyta</taxon>
        <taxon>Tracheophyta</taxon>
        <taxon>Spermatophyta</taxon>
        <taxon>Magnoliopsida</taxon>
        <taxon>eudicotyledons</taxon>
        <taxon>Gunneridae</taxon>
        <taxon>Pentapetalae</taxon>
        <taxon>asterids</taxon>
        <taxon>lamiids</taxon>
        <taxon>Lamiales</taxon>
        <taxon>Orobanchaceae</taxon>
        <taxon>Buchnereae</taxon>
        <taxon>Striga</taxon>
    </lineage>
</organism>
<name>A0A5A7PRU8_STRAF</name>